<protein>
    <submittedName>
        <fullName evidence="2">Uncharacterized protein</fullName>
    </submittedName>
</protein>
<reference evidence="2 3" key="1">
    <citation type="submission" date="2023-05" db="EMBL/GenBank/DDBJ databases">
        <title>A 100% complete, gapless, phased diploid assembly of the Scenedesmus obliquus UTEX 3031 genome.</title>
        <authorList>
            <person name="Biondi T.C."/>
            <person name="Hanschen E.R."/>
            <person name="Kwon T."/>
            <person name="Eng W."/>
            <person name="Kruse C.P.S."/>
            <person name="Koehler S.I."/>
            <person name="Kunde Y."/>
            <person name="Gleasner C.D."/>
            <person name="You Mak K.T."/>
            <person name="Polle J."/>
            <person name="Hovde B.T."/>
            <person name="Starkenburg S.R."/>
        </authorList>
    </citation>
    <scope>NUCLEOTIDE SEQUENCE [LARGE SCALE GENOMIC DNA]</scope>
    <source>
        <strain evidence="2 3">DOE0152z</strain>
    </source>
</reference>
<evidence type="ECO:0000313" key="3">
    <source>
        <dbReference type="Proteomes" id="UP001244341"/>
    </source>
</evidence>
<feature type="region of interest" description="Disordered" evidence="1">
    <location>
        <begin position="128"/>
        <end position="154"/>
    </location>
</feature>
<dbReference type="EMBL" id="CP126213">
    <property type="protein sequence ID" value="WIA15600.1"/>
    <property type="molecule type" value="Genomic_DNA"/>
</dbReference>
<evidence type="ECO:0000313" key="2">
    <source>
        <dbReference type="EMBL" id="WIA15600.1"/>
    </source>
</evidence>
<organism evidence="2 3">
    <name type="scientific">Tetradesmus obliquus</name>
    <name type="common">Green alga</name>
    <name type="synonym">Acutodesmus obliquus</name>
    <dbReference type="NCBI Taxonomy" id="3088"/>
    <lineage>
        <taxon>Eukaryota</taxon>
        <taxon>Viridiplantae</taxon>
        <taxon>Chlorophyta</taxon>
        <taxon>core chlorophytes</taxon>
        <taxon>Chlorophyceae</taxon>
        <taxon>CS clade</taxon>
        <taxon>Sphaeropleales</taxon>
        <taxon>Scenedesmaceae</taxon>
        <taxon>Tetradesmus</taxon>
    </lineage>
</organism>
<accession>A0ABY8U2I2</accession>
<sequence length="429" mass="47765">MEAAAAQQEVDRHLQQQGIKPLHQFVYQLYSVLLGSGWLFPCREDMTLTLLRLPREDVFVSVYESNSDDSVHGWIDMLQLALNVIGTPSRIVSRGMIVRSKGQERIDFLAQLRNIALAPLYNHYASSYTRSNRRSGSPASAKDSSNGKTELPAAPGTVPWDPDYVVFINDVYFCWSMVLRLMNYRADITCGMDFWQKNDATTSLPTDLKVKGHQPKPVLPPEYRLEAPLPLLNASSPDQLNPIVFYDIWVARDLAGSKFWWTYPFNLDVASGAYVKQGLPVRASCCWNGLSILAAEPFKRGLRFRSHIGKGSSSGNECRASECSLVCDDFARLGFDRVVVDAGVQVAYKWGLAREMMAAGVEGIGQSTWAQIKAAGVGEAARQPAYGTMECCSLQPGAEYVAFYKDCSRMNVMSVNYTAQALSMSSWRR</sequence>
<evidence type="ECO:0000256" key="1">
    <source>
        <dbReference type="SAM" id="MobiDB-lite"/>
    </source>
</evidence>
<keyword evidence="3" id="KW-1185">Reference proteome</keyword>
<dbReference type="PANTHER" id="PTHR34144:SF7">
    <property type="entry name" value="EXPORT PROTEIN (CAP59), PUTATIVE (AFU_ORTHOLOGUE AFUA_7G05020)-RELATED"/>
    <property type="match status" value="1"/>
</dbReference>
<dbReference type="PANTHER" id="PTHR34144">
    <property type="entry name" value="CHROMOSOME 8, WHOLE GENOME SHOTGUN SEQUENCE"/>
    <property type="match status" value="1"/>
</dbReference>
<dbReference type="InterPro" id="IPR021047">
    <property type="entry name" value="Mannosyltransferase_CMT1"/>
</dbReference>
<name>A0ABY8U2I2_TETOB</name>
<dbReference type="Pfam" id="PF11735">
    <property type="entry name" value="CAP59_mtransfer"/>
    <property type="match status" value="1"/>
</dbReference>
<feature type="compositionally biased region" description="Polar residues" evidence="1">
    <location>
        <begin position="128"/>
        <end position="148"/>
    </location>
</feature>
<dbReference type="Proteomes" id="UP001244341">
    <property type="component" value="Chromosome 6b"/>
</dbReference>
<proteinExistence type="predicted"/>
<gene>
    <name evidence="2" type="ORF">OEZ85_002227</name>
</gene>